<organism evidence="1 2">
    <name type="scientific">Mikania micrantha</name>
    <name type="common">bitter vine</name>
    <dbReference type="NCBI Taxonomy" id="192012"/>
    <lineage>
        <taxon>Eukaryota</taxon>
        <taxon>Viridiplantae</taxon>
        <taxon>Streptophyta</taxon>
        <taxon>Embryophyta</taxon>
        <taxon>Tracheophyta</taxon>
        <taxon>Spermatophyta</taxon>
        <taxon>Magnoliopsida</taxon>
        <taxon>eudicotyledons</taxon>
        <taxon>Gunneridae</taxon>
        <taxon>Pentapetalae</taxon>
        <taxon>asterids</taxon>
        <taxon>campanulids</taxon>
        <taxon>Asterales</taxon>
        <taxon>Asteraceae</taxon>
        <taxon>Asteroideae</taxon>
        <taxon>Heliantheae alliance</taxon>
        <taxon>Eupatorieae</taxon>
        <taxon>Mikania</taxon>
    </lineage>
</organism>
<evidence type="ECO:0000313" key="2">
    <source>
        <dbReference type="Proteomes" id="UP000326396"/>
    </source>
</evidence>
<name>A0A5N6MX95_9ASTR</name>
<evidence type="ECO:0000313" key="1">
    <source>
        <dbReference type="EMBL" id="KAD4179063.1"/>
    </source>
</evidence>
<accession>A0A5N6MX95</accession>
<keyword evidence="2" id="KW-1185">Reference proteome</keyword>
<dbReference type="OrthoDB" id="1744530at2759"/>
<dbReference type="AlphaFoldDB" id="A0A5N6MX95"/>
<protein>
    <submittedName>
        <fullName evidence="1">Uncharacterized protein</fullName>
    </submittedName>
</protein>
<gene>
    <name evidence="1" type="ORF">E3N88_27654</name>
</gene>
<dbReference type="EMBL" id="SZYD01000014">
    <property type="protein sequence ID" value="KAD4179063.1"/>
    <property type="molecule type" value="Genomic_DNA"/>
</dbReference>
<dbReference type="Proteomes" id="UP000326396">
    <property type="component" value="Linkage Group LG4"/>
</dbReference>
<proteinExistence type="predicted"/>
<sequence>MAATLFEDWRYVVLSSVKSTYEGARTASAILQLDTNVAPPEVTELTSTPEFEKNVGVGVGVGGYGFGSFKHKERVCESWTGRKGYPAIRGDLTILTTEPWDGKDGKIIEEDEFFLEEHMGDAIPDKDEL</sequence>
<comment type="caution">
    <text evidence="1">The sequence shown here is derived from an EMBL/GenBank/DDBJ whole genome shotgun (WGS) entry which is preliminary data.</text>
</comment>
<reference evidence="1 2" key="1">
    <citation type="submission" date="2019-05" db="EMBL/GenBank/DDBJ databases">
        <title>Mikania micrantha, genome provides insights into the molecular mechanism of rapid growth.</title>
        <authorList>
            <person name="Liu B."/>
        </authorList>
    </citation>
    <scope>NUCLEOTIDE SEQUENCE [LARGE SCALE GENOMIC DNA]</scope>
    <source>
        <strain evidence="1">NLD-2019</strain>
        <tissue evidence="1">Leaf</tissue>
    </source>
</reference>